<proteinExistence type="predicted"/>
<comment type="caution">
    <text evidence="2">The sequence shown here is derived from an EMBL/GenBank/DDBJ whole genome shotgun (WGS) entry which is preliminary data.</text>
</comment>
<protein>
    <submittedName>
        <fullName evidence="2">Uncharacterized protein</fullName>
    </submittedName>
</protein>
<evidence type="ECO:0000313" key="3">
    <source>
        <dbReference type="Proteomes" id="UP001368500"/>
    </source>
</evidence>
<organism evidence="2 3">
    <name type="scientific">Pseudaquabacterium rugosum</name>
    <dbReference type="NCBI Taxonomy" id="2984194"/>
    <lineage>
        <taxon>Bacteria</taxon>
        <taxon>Pseudomonadati</taxon>
        <taxon>Pseudomonadota</taxon>
        <taxon>Betaproteobacteria</taxon>
        <taxon>Burkholderiales</taxon>
        <taxon>Sphaerotilaceae</taxon>
        <taxon>Pseudaquabacterium</taxon>
    </lineage>
</organism>
<dbReference type="EMBL" id="JBBUTF010000027">
    <property type="protein sequence ID" value="MEK8028636.1"/>
    <property type="molecule type" value="Genomic_DNA"/>
</dbReference>
<name>A0ABU9BG01_9BURK</name>
<reference evidence="2 3" key="1">
    <citation type="submission" date="2024-04" db="EMBL/GenBank/DDBJ databases">
        <title>Novel species of the genus Ideonella isolated from streams.</title>
        <authorList>
            <person name="Lu H."/>
        </authorList>
    </citation>
    <scope>NUCLEOTIDE SEQUENCE [LARGE SCALE GENOMIC DNA]</scope>
    <source>
        <strain evidence="2 3">BYS139W</strain>
    </source>
</reference>
<gene>
    <name evidence="2" type="ORF">AACH11_21970</name>
</gene>
<keyword evidence="3" id="KW-1185">Reference proteome</keyword>
<dbReference type="RefSeq" id="WP_341376422.1">
    <property type="nucleotide sequence ID" value="NZ_JBBUTF010000027.1"/>
</dbReference>
<accession>A0ABU9BG01</accession>
<evidence type="ECO:0000256" key="1">
    <source>
        <dbReference type="SAM" id="MobiDB-lite"/>
    </source>
</evidence>
<sequence>MAGPHRRPLPTSPPASRPASGPASGPGRALAWLAPWSSLVLMVVPGPAWADVAHVERAVLMLRAGCQIEQARLDLDPRDDGRLWLSLSEGPALRARVSLVHADVQAFTERTLKLQGTQSLQASGCMGQAVNRIIGSLLKLPPDVASLPLSVPVPSPAPAPVPVPAAPPVAAVPPPPVETPPVVATVQPAPAAPPPATGERVIDSGPFRWTFEPVVVQSAEPGRRNLVRADLGIELRNTGEVPLRVALTHPWPALHADGGLRLDSEWGQLSGLPVEHDHQPSRCGDHAERYLELRPGQAVHLAWRHRLDLGDRDLPAMAWMRVAAQLMVRDPAARRCWLEQVPSERLSLRSLR</sequence>
<dbReference type="Proteomes" id="UP001368500">
    <property type="component" value="Unassembled WGS sequence"/>
</dbReference>
<feature type="region of interest" description="Disordered" evidence="1">
    <location>
        <begin position="1"/>
        <end position="24"/>
    </location>
</feature>
<evidence type="ECO:0000313" key="2">
    <source>
        <dbReference type="EMBL" id="MEK8028636.1"/>
    </source>
</evidence>